<feature type="domain" description="HTH araC/xylS-type" evidence="4">
    <location>
        <begin position="226"/>
        <end position="325"/>
    </location>
</feature>
<dbReference type="PROSITE" id="PS00041">
    <property type="entry name" value="HTH_ARAC_FAMILY_1"/>
    <property type="match status" value="1"/>
</dbReference>
<evidence type="ECO:0000256" key="1">
    <source>
        <dbReference type="ARBA" id="ARBA00023015"/>
    </source>
</evidence>
<dbReference type="PANTHER" id="PTHR47893">
    <property type="entry name" value="REGULATORY PROTEIN PCHR"/>
    <property type="match status" value="1"/>
</dbReference>
<evidence type="ECO:0000259" key="4">
    <source>
        <dbReference type="PROSITE" id="PS01124"/>
    </source>
</evidence>
<dbReference type="InterPro" id="IPR009057">
    <property type="entry name" value="Homeodomain-like_sf"/>
</dbReference>
<organism evidence="5 6">
    <name type="scientific">Sphingobacterium kitahiroshimense</name>
    <dbReference type="NCBI Taxonomy" id="470446"/>
    <lineage>
        <taxon>Bacteria</taxon>
        <taxon>Pseudomonadati</taxon>
        <taxon>Bacteroidota</taxon>
        <taxon>Sphingobacteriia</taxon>
        <taxon>Sphingobacteriales</taxon>
        <taxon>Sphingobacteriaceae</taxon>
        <taxon>Sphingobacterium</taxon>
    </lineage>
</organism>
<keyword evidence="2" id="KW-0238">DNA-binding</keyword>
<protein>
    <submittedName>
        <fullName evidence="5">Helix-turn-helix transcriptional regulator</fullName>
    </submittedName>
</protein>
<comment type="caution">
    <text evidence="5">The sequence shown here is derived from an EMBL/GenBank/DDBJ whole genome shotgun (WGS) entry which is preliminary data.</text>
</comment>
<keyword evidence="1" id="KW-0805">Transcription regulation</keyword>
<evidence type="ECO:0000256" key="2">
    <source>
        <dbReference type="ARBA" id="ARBA00023125"/>
    </source>
</evidence>
<dbReference type="PROSITE" id="PS01124">
    <property type="entry name" value="HTH_ARAC_FAMILY_2"/>
    <property type="match status" value="1"/>
</dbReference>
<dbReference type="InterPro" id="IPR018062">
    <property type="entry name" value="HTH_AraC-typ_CS"/>
</dbReference>
<evidence type="ECO:0000256" key="3">
    <source>
        <dbReference type="ARBA" id="ARBA00023163"/>
    </source>
</evidence>
<accession>A0ABV0C332</accession>
<dbReference type="Proteomes" id="UP001409291">
    <property type="component" value="Unassembled WGS sequence"/>
</dbReference>
<dbReference type="Pfam" id="PF12833">
    <property type="entry name" value="HTH_18"/>
    <property type="match status" value="1"/>
</dbReference>
<gene>
    <name evidence="5" type="ORF">ABE541_26055</name>
</gene>
<keyword evidence="6" id="KW-1185">Reference proteome</keyword>
<name>A0ABV0C332_9SPHI</name>
<keyword evidence="3" id="KW-0804">Transcription</keyword>
<evidence type="ECO:0000313" key="5">
    <source>
        <dbReference type="EMBL" id="MEN5380753.1"/>
    </source>
</evidence>
<dbReference type="RefSeq" id="WP_346583695.1">
    <property type="nucleotide sequence ID" value="NZ_JBDJLH010000013.1"/>
</dbReference>
<dbReference type="Gene3D" id="1.10.10.60">
    <property type="entry name" value="Homeodomain-like"/>
    <property type="match status" value="2"/>
</dbReference>
<evidence type="ECO:0000313" key="6">
    <source>
        <dbReference type="Proteomes" id="UP001409291"/>
    </source>
</evidence>
<dbReference type="InterPro" id="IPR053142">
    <property type="entry name" value="PchR_regulatory_protein"/>
</dbReference>
<dbReference type="InterPro" id="IPR018060">
    <property type="entry name" value="HTH_AraC"/>
</dbReference>
<reference evidence="5 6" key="1">
    <citation type="submission" date="2024-04" db="EMBL/GenBank/DDBJ databases">
        <title>WGS of bacteria from Torrens River.</title>
        <authorList>
            <person name="Wyrsch E.R."/>
            <person name="Drigo B."/>
        </authorList>
    </citation>
    <scope>NUCLEOTIDE SEQUENCE [LARGE SCALE GENOMIC DNA]</scope>
    <source>
        <strain evidence="5 6">TWI391</strain>
    </source>
</reference>
<dbReference type="EMBL" id="JBDJNQ010000026">
    <property type="protein sequence ID" value="MEN5380753.1"/>
    <property type="molecule type" value="Genomic_DNA"/>
</dbReference>
<sequence length="326" mass="37426">MKEIIHEFGTETDWVEPMAKALGGYISGNHMLIPDTVHTGTRYVLSVNPDITVMFADVLYHQDIHFKLRNTNSDFIGIYFNLTEGDSSHITNNDALAMGRWNYNLAIVESSVNLDYRVKAGTKTYNFCIFLRKTLLKEYLIGSGHLKKLINRVFDQNQNTIFHYNIMSNNSLQYINEFRNSNIEPLTFDLFLSATVFNLLGEYLDELIKKDLVVSKLHDTDFTAIISSQEFLISKLKDSFPGIKTIAEQACMSETKFKKLYKKITGLTPYEFYLHNKLELARDLLVSGNYNIGEIADKLQFPTASNLTHLFKSYFGVLPKDYLTQL</sequence>
<dbReference type="PANTHER" id="PTHR47893:SF1">
    <property type="entry name" value="REGULATORY PROTEIN PCHR"/>
    <property type="match status" value="1"/>
</dbReference>
<dbReference type="SUPFAM" id="SSF46689">
    <property type="entry name" value="Homeodomain-like"/>
    <property type="match status" value="1"/>
</dbReference>
<proteinExistence type="predicted"/>
<dbReference type="SMART" id="SM00342">
    <property type="entry name" value="HTH_ARAC"/>
    <property type="match status" value="1"/>
</dbReference>